<evidence type="ECO:0000313" key="1">
    <source>
        <dbReference type="EMBL" id="AQK51529.1"/>
    </source>
</evidence>
<dbReference type="EMBL" id="CM000780">
    <property type="protein sequence ID" value="AQK51539.1"/>
    <property type="molecule type" value="Genomic_DNA"/>
</dbReference>
<reference evidence="1" key="1">
    <citation type="submission" date="2015-12" db="EMBL/GenBank/DDBJ databases">
        <title>Update maize B73 reference genome by single molecule sequencing technologies.</title>
        <authorList>
            <consortium name="Maize Genome Sequencing Project"/>
            <person name="Ware D."/>
        </authorList>
    </citation>
    <scope>NUCLEOTIDE SEQUENCE</scope>
    <source>
        <tissue evidence="1">Seedling</tissue>
    </source>
</reference>
<dbReference type="EMBL" id="CM000780">
    <property type="protein sequence ID" value="AQK51529.1"/>
    <property type="molecule type" value="Genomic_DNA"/>
</dbReference>
<proteinExistence type="predicted"/>
<name>A0A1D6PYM3_MAIZE</name>
<dbReference type="EMBL" id="CM000780">
    <property type="protein sequence ID" value="AQK51541.1"/>
    <property type="molecule type" value="Genomic_DNA"/>
</dbReference>
<gene>
    <name evidence="1" type="ORF">ZEAMMB73_Zm00001d049894</name>
</gene>
<organism evidence="1">
    <name type="scientific">Zea mays</name>
    <name type="common">Maize</name>
    <dbReference type="NCBI Taxonomy" id="4577"/>
    <lineage>
        <taxon>Eukaryota</taxon>
        <taxon>Viridiplantae</taxon>
        <taxon>Streptophyta</taxon>
        <taxon>Embryophyta</taxon>
        <taxon>Tracheophyta</taxon>
        <taxon>Spermatophyta</taxon>
        <taxon>Magnoliopsida</taxon>
        <taxon>Liliopsida</taxon>
        <taxon>Poales</taxon>
        <taxon>Poaceae</taxon>
        <taxon>PACMAD clade</taxon>
        <taxon>Panicoideae</taxon>
        <taxon>Andropogonodae</taxon>
        <taxon>Andropogoneae</taxon>
        <taxon>Tripsacinae</taxon>
        <taxon>Zea</taxon>
    </lineage>
</organism>
<dbReference type="AlphaFoldDB" id="A0A1D6PYM3"/>
<sequence length="80" mass="9091">MEGVLWYYLVSQAYISILTNCSTKVTSHILDFGPANSKSLTLGSDAINPTFYLLLLGFHLLELHRQRKAYTKGYFLVYPS</sequence>
<dbReference type="EMBL" id="CM000780">
    <property type="protein sequence ID" value="AQK51536.1"/>
    <property type="molecule type" value="Genomic_DNA"/>
</dbReference>
<accession>A0A1D6PYM3</accession>
<protein>
    <submittedName>
        <fullName evidence="1">Mediator of RNA polymerase II transcription subunit 15a</fullName>
    </submittedName>
</protein>